<dbReference type="EMBL" id="OBEL01000006">
    <property type="protein sequence ID" value="SNZ20991.1"/>
    <property type="molecule type" value="Genomic_DNA"/>
</dbReference>
<comment type="similarity">
    <text evidence="1 2">Belongs to the UPF0178 family.</text>
</comment>
<dbReference type="OrthoDB" id="9798918at2"/>
<dbReference type="HAMAP" id="MF_00489">
    <property type="entry name" value="UPF0178"/>
    <property type="match status" value="1"/>
</dbReference>
<evidence type="ECO:0000313" key="4">
    <source>
        <dbReference type="Proteomes" id="UP000219439"/>
    </source>
</evidence>
<protein>
    <recommendedName>
        <fullName evidence="2">UPF0178 protein SAMN06265368_4105</fullName>
    </recommendedName>
</protein>
<sequence>MPEIYVDADACPVKEEVYKVAERHDIPVLLVANQWMRFPRDQDIRFIKVDDGADKADDYIAENCTEASVVITADILLAQRCIEKNATVLAPTGKAFTESSIGNAVATRNLMSDLREWGEVTGGPAPFSKQDRSRFLSSLHEAISKLKRG</sequence>
<evidence type="ECO:0000256" key="1">
    <source>
        <dbReference type="ARBA" id="ARBA00008522"/>
    </source>
</evidence>
<organism evidence="3 4">
    <name type="scientific">Cohaesibacter gelatinilyticus</name>
    <dbReference type="NCBI Taxonomy" id="372072"/>
    <lineage>
        <taxon>Bacteria</taxon>
        <taxon>Pseudomonadati</taxon>
        <taxon>Pseudomonadota</taxon>
        <taxon>Alphaproteobacteria</taxon>
        <taxon>Hyphomicrobiales</taxon>
        <taxon>Cohaesibacteraceae</taxon>
    </lineage>
</organism>
<dbReference type="InterPro" id="IPR003791">
    <property type="entry name" value="UPF0178"/>
</dbReference>
<evidence type="ECO:0000313" key="3">
    <source>
        <dbReference type="EMBL" id="SNZ20991.1"/>
    </source>
</evidence>
<reference evidence="3 4" key="1">
    <citation type="submission" date="2017-09" db="EMBL/GenBank/DDBJ databases">
        <authorList>
            <person name="Ehlers B."/>
            <person name="Leendertz F.H."/>
        </authorList>
    </citation>
    <scope>NUCLEOTIDE SEQUENCE [LARGE SCALE GENOMIC DNA]</scope>
    <source>
        <strain evidence="3 4">DSM 18289</strain>
    </source>
</reference>
<accession>A0A285PM78</accession>
<dbReference type="Proteomes" id="UP000219439">
    <property type="component" value="Unassembled WGS sequence"/>
</dbReference>
<dbReference type="PANTHER" id="PTHR35146:SF1">
    <property type="entry name" value="UPF0178 PROTEIN YAII"/>
    <property type="match status" value="1"/>
</dbReference>
<dbReference type="AlphaFoldDB" id="A0A285PM78"/>
<dbReference type="PANTHER" id="PTHR35146">
    <property type="entry name" value="UPF0178 PROTEIN YAII"/>
    <property type="match status" value="1"/>
</dbReference>
<dbReference type="Pfam" id="PF02639">
    <property type="entry name" value="DUF188"/>
    <property type="match status" value="1"/>
</dbReference>
<evidence type="ECO:0000256" key="2">
    <source>
        <dbReference type="HAMAP-Rule" id="MF_00489"/>
    </source>
</evidence>
<dbReference type="RefSeq" id="WP_097155487.1">
    <property type="nucleotide sequence ID" value="NZ_OBEL01000006.1"/>
</dbReference>
<keyword evidence="4" id="KW-1185">Reference proteome</keyword>
<gene>
    <name evidence="3" type="ORF">SAMN06265368_4105</name>
</gene>
<proteinExistence type="inferred from homology"/>
<name>A0A285PM78_9HYPH</name>
<dbReference type="CDD" id="cd18720">
    <property type="entry name" value="PIN_YqxD-like"/>
    <property type="match status" value="1"/>
</dbReference>
<dbReference type="NCBIfam" id="NF001095">
    <property type="entry name" value="PRK00124.1"/>
    <property type="match status" value="1"/>
</dbReference>